<sequence>MQAASSIGRWRRQKVTIIDDSEFSAGIAMELIMLPLAILTAASLLLTRRILGRYKRNHKATSNWGFKGWLTVAASFIIQGLVLGINLSYSVIYVELQRILEKDGVKETSYKTSLVGSLSLGTTFAFSILAGILNDLFSYRTTTILGGCFCLVGMFSSSFLIHYVEALYFTYGILFGIGAALCFNPSLAVLGLHFKKRIGLVCGIVSAGVSVFNFWLPPALEAMISAIGLDWTLRVVSFLMILIIVASFTFNVPDGANEGSERKKFELSKFLNKENWKRKKFVIWTICIPTALFGYFVPFVHMVKFVNVNFPSEDGKIPLMCIGIASAVGRLAFGFFSDYGKINRVMLQQIALFSIGVLTMLLVAANAWVYIILIALGIGVFDGCFFSMLGPIAFDLCGPKGASQAIGFVNGLSAFSVTLGPTIAGKLFEMYNSYTVPFLVAGAPLILGAFGLFAIMCVSKSKHSAAKNVA</sequence>
<feature type="transmembrane region" description="Helical" evidence="1">
    <location>
        <begin position="198"/>
        <end position="216"/>
    </location>
</feature>
<dbReference type="InterPro" id="IPR050327">
    <property type="entry name" value="Proton-linked_MCT"/>
</dbReference>
<dbReference type="EMBL" id="CADEPI010000066">
    <property type="protein sequence ID" value="CAB3371837.1"/>
    <property type="molecule type" value="Genomic_DNA"/>
</dbReference>
<dbReference type="Pfam" id="PF07690">
    <property type="entry name" value="MFS_1"/>
    <property type="match status" value="1"/>
</dbReference>
<feature type="transmembrane region" description="Helical" evidence="1">
    <location>
        <begin position="23"/>
        <end position="47"/>
    </location>
</feature>
<feature type="transmembrane region" description="Helical" evidence="1">
    <location>
        <begin position="345"/>
        <end position="364"/>
    </location>
</feature>
<dbReference type="InterPro" id="IPR011701">
    <property type="entry name" value="MFS"/>
</dbReference>
<evidence type="ECO:0000313" key="2">
    <source>
        <dbReference type="EMBL" id="CAB3371837.1"/>
    </source>
</evidence>
<evidence type="ECO:0000256" key="1">
    <source>
        <dbReference type="SAM" id="Phobius"/>
    </source>
</evidence>
<dbReference type="InterPro" id="IPR036259">
    <property type="entry name" value="MFS_trans_sf"/>
</dbReference>
<dbReference type="PANTHER" id="PTHR11360">
    <property type="entry name" value="MONOCARBOXYLATE TRANSPORTER"/>
    <property type="match status" value="1"/>
</dbReference>
<proteinExistence type="predicted"/>
<name>A0A8S1CUW0_9INSE</name>
<organism evidence="2 3">
    <name type="scientific">Cloeon dipterum</name>
    <dbReference type="NCBI Taxonomy" id="197152"/>
    <lineage>
        <taxon>Eukaryota</taxon>
        <taxon>Metazoa</taxon>
        <taxon>Ecdysozoa</taxon>
        <taxon>Arthropoda</taxon>
        <taxon>Hexapoda</taxon>
        <taxon>Insecta</taxon>
        <taxon>Pterygota</taxon>
        <taxon>Palaeoptera</taxon>
        <taxon>Ephemeroptera</taxon>
        <taxon>Pisciforma</taxon>
        <taxon>Baetidae</taxon>
        <taxon>Cloeon</taxon>
    </lineage>
</organism>
<keyword evidence="1" id="KW-1133">Transmembrane helix</keyword>
<keyword evidence="1" id="KW-0812">Transmembrane</keyword>
<reference evidence="2 3" key="1">
    <citation type="submission" date="2020-04" db="EMBL/GenBank/DDBJ databases">
        <authorList>
            <person name="Alioto T."/>
            <person name="Alioto T."/>
            <person name="Gomez Garrido J."/>
        </authorList>
    </citation>
    <scope>NUCLEOTIDE SEQUENCE [LARGE SCALE GENOMIC DNA]</scope>
</reference>
<protein>
    <recommendedName>
        <fullName evidence="4">Major facilitator superfamily (MFS) profile domain-containing protein</fullName>
    </recommendedName>
</protein>
<feature type="transmembrane region" description="Helical" evidence="1">
    <location>
        <begin position="231"/>
        <end position="252"/>
    </location>
</feature>
<comment type="caution">
    <text evidence="2">The sequence shown here is derived from an EMBL/GenBank/DDBJ whole genome shotgun (WGS) entry which is preliminary data.</text>
</comment>
<feature type="transmembrane region" description="Helical" evidence="1">
    <location>
        <begin position="68"/>
        <end position="94"/>
    </location>
</feature>
<accession>A0A8S1CUW0</accession>
<dbReference type="AlphaFoldDB" id="A0A8S1CUW0"/>
<feature type="transmembrane region" description="Helical" evidence="1">
    <location>
        <begin position="315"/>
        <end position="333"/>
    </location>
</feature>
<feature type="transmembrane region" description="Helical" evidence="1">
    <location>
        <begin position="169"/>
        <end position="191"/>
    </location>
</feature>
<gene>
    <name evidence="2" type="ORF">CLODIP_2_CD00433</name>
</gene>
<feature type="transmembrane region" description="Helical" evidence="1">
    <location>
        <begin position="406"/>
        <end position="424"/>
    </location>
</feature>
<dbReference type="Proteomes" id="UP000494165">
    <property type="component" value="Unassembled WGS sequence"/>
</dbReference>
<dbReference type="SUPFAM" id="SSF103473">
    <property type="entry name" value="MFS general substrate transporter"/>
    <property type="match status" value="1"/>
</dbReference>
<dbReference type="GO" id="GO:0022857">
    <property type="term" value="F:transmembrane transporter activity"/>
    <property type="evidence" value="ECO:0007669"/>
    <property type="project" value="InterPro"/>
</dbReference>
<dbReference type="Gene3D" id="1.20.1250.20">
    <property type="entry name" value="MFS general substrate transporter like domains"/>
    <property type="match status" value="2"/>
</dbReference>
<feature type="transmembrane region" description="Helical" evidence="1">
    <location>
        <begin position="114"/>
        <end position="137"/>
    </location>
</feature>
<keyword evidence="1" id="KW-0472">Membrane</keyword>
<dbReference type="OrthoDB" id="6499973at2759"/>
<evidence type="ECO:0000313" key="3">
    <source>
        <dbReference type="Proteomes" id="UP000494165"/>
    </source>
</evidence>
<keyword evidence="3" id="KW-1185">Reference proteome</keyword>
<feature type="transmembrane region" description="Helical" evidence="1">
    <location>
        <begin position="370"/>
        <end position="394"/>
    </location>
</feature>
<feature type="transmembrane region" description="Helical" evidence="1">
    <location>
        <begin position="144"/>
        <end position="163"/>
    </location>
</feature>
<dbReference type="PANTHER" id="PTHR11360:SF312">
    <property type="entry name" value="KARMOISIN, ISOFORM B"/>
    <property type="match status" value="1"/>
</dbReference>
<feature type="transmembrane region" description="Helical" evidence="1">
    <location>
        <begin position="436"/>
        <end position="458"/>
    </location>
</feature>
<feature type="transmembrane region" description="Helical" evidence="1">
    <location>
        <begin position="281"/>
        <end position="303"/>
    </location>
</feature>
<evidence type="ECO:0008006" key="4">
    <source>
        <dbReference type="Google" id="ProtNLM"/>
    </source>
</evidence>